<dbReference type="EMBL" id="BQNB010009847">
    <property type="protein sequence ID" value="GJS69216.1"/>
    <property type="molecule type" value="Genomic_DNA"/>
</dbReference>
<sequence>MKEMRDGCNSYRGPHPLSKCDDKPMGGPKEEEADYAYRGYREGGYQGNYYAARNEHVNAVFTWSGKTYDPPDNPNAKTTIIHDDNEDEVDEAKKEVESSSSKQTKSNPPLLKAYKPKIPYPQRLRKEKMEERYAKFIDLITEVRINVPLVDVLSGMPNYGKFLKDLVSNKIECLALADLGTSINMMPYSLYILLSEITLKPMRMSIRLANHTYQYPLGVSKNMLVQVGKFIFLVDFVILQMEEDDKVPLILGRPFLHTTDAIIRVKIKELNLGVGDDRITFLINKAMQHSHLNDDTCFRTDVIDEVTEEELDALLNDSEPFLNTSEKINETSLDKEFEELMAVDVEEIPKQEEEVKNNFKELTLEGNLKIKTSIQEPPTDLEMKPLRKHLEYAFLEKDSLLPVVISALLKYDERNVLFLFSKCTRKHLLGNHLIFWALAHIFANIKSNSRMMPNVSFKDNVNLTRT</sequence>
<dbReference type="InterPro" id="IPR021109">
    <property type="entry name" value="Peptidase_aspartic_dom_sf"/>
</dbReference>
<proteinExistence type="predicted"/>
<gene>
    <name evidence="2" type="ORF">Tco_0702057</name>
</gene>
<evidence type="ECO:0000313" key="3">
    <source>
        <dbReference type="Proteomes" id="UP001151760"/>
    </source>
</evidence>
<feature type="region of interest" description="Disordered" evidence="1">
    <location>
        <begin position="79"/>
        <end position="112"/>
    </location>
</feature>
<dbReference type="PANTHER" id="PTHR33067:SF35">
    <property type="entry name" value="ASPARTIC PEPTIDASE DDI1-TYPE DOMAIN-CONTAINING PROTEIN"/>
    <property type="match status" value="1"/>
</dbReference>
<keyword evidence="2" id="KW-0695">RNA-directed DNA polymerase</keyword>
<protein>
    <submittedName>
        <fullName evidence="2">Reverse transcriptase domain-containing protein</fullName>
    </submittedName>
</protein>
<dbReference type="PANTHER" id="PTHR33067">
    <property type="entry name" value="RNA-DIRECTED DNA POLYMERASE-RELATED"/>
    <property type="match status" value="1"/>
</dbReference>
<dbReference type="Gene3D" id="2.40.70.10">
    <property type="entry name" value="Acid Proteases"/>
    <property type="match status" value="1"/>
</dbReference>
<comment type="caution">
    <text evidence="2">The sequence shown here is derived from an EMBL/GenBank/DDBJ whole genome shotgun (WGS) entry which is preliminary data.</text>
</comment>
<keyword evidence="2" id="KW-0548">Nucleotidyltransferase</keyword>
<accession>A0ABQ4XVT1</accession>
<keyword evidence="3" id="KW-1185">Reference proteome</keyword>
<feature type="region of interest" description="Disordered" evidence="1">
    <location>
        <begin position="1"/>
        <end position="31"/>
    </location>
</feature>
<dbReference type="CDD" id="cd00303">
    <property type="entry name" value="retropepsin_like"/>
    <property type="match status" value="1"/>
</dbReference>
<name>A0ABQ4XVT1_9ASTR</name>
<dbReference type="Proteomes" id="UP001151760">
    <property type="component" value="Unassembled WGS sequence"/>
</dbReference>
<reference evidence="2" key="1">
    <citation type="journal article" date="2022" name="Int. J. Mol. Sci.">
        <title>Draft Genome of Tanacetum Coccineum: Genomic Comparison of Closely Related Tanacetum-Family Plants.</title>
        <authorList>
            <person name="Yamashiro T."/>
            <person name="Shiraishi A."/>
            <person name="Nakayama K."/>
            <person name="Satake H."/>
        </authorList>
    </citation>
    <scope>NUCLEOTIDE SEQUENCE</scope>
</reference>
<reference evidence="2" key="2">
    <citation type="submission" date="2022-01" db="EMBL/GenBank/DDBJ databases">
        <authorList>
            <person name="Yamashiro T."/>
            <person name="Shiraishi A."/>
            <person name="Satake H."/>
            <person name="Nakayama K."/>
        </authorList>
    </citation>
    <scope>NUCLEOTIDE SEQUENCE</scope>
</reference>
<evidence type="ECO:0000313" key="2">
    <source>
        <dbReference type="EMBL" id="GJS69216.1"/>
    </source>
</evidence>
<dbReference type="GO" id="GO:0003964">
    <property type="term" value="F:RNA-directed DNA polymerase activity"/>
    <property type="evidence" value="ECO:0007669"/>
    <property type="project" value="UniProtKB-KW"/>
</dbReference>
<organism evidence="2 3">
    <name type="scientific">Tanacetum coccineum</name>
    <dbReference type="NCBI Taxonomy" id="301880"/>
    <lineage>
        <taxon>Eukaryota</taxon>
        <taxon>Viridiplantae</taxon>
        <taxon>Streptophyta</taxon>
        <taxon>Embryophyta</taxon>
        <taxon>Tracheophyta</taxon>
        <taxon>Spermatophyta</taxon>
        <taxon>Magnoliopsida</taxon>
        <taxon>eudicotyledons</taxon>
        <taxon>Gunneridae</taxon>
        <taxon>Pentapetalae</taxon>
        <taxon>asterids</taxon>
        <taxon>campanulids</taxon>
        <taxon>Asterales</taxon>
        <taxon>Asteraceae</taxon>
        <taxon>Asteroideae</taxon>
        <taxon>Anthemideae</taxon>
        <taxon>Anthemidinae</taxon>
        <taxon>Tanacetum</taxon>
    </lineage>
</organism>
<feature type="compositionally biased region" description="Basic and acidic residues" evidence="1">
    <location>
        <begin position="18"/>
        <end position="30"/>
    </location>
</feature>
<evidence type="ECO:0000256" key="1">
    <source>
        <dbReference type="SAM" id="MobiDB-lite"/>
    </source>
</evidence>
<keyword evidence="2" id="KW-0808">Transferase</keyword>